<dbReference type="Gene3D" id="3.10.620.30">
    <property type="match status" value="1"/>
</dbReference>
<sequence>MRIEIEHETTYDYSEPVRLGPQTVRLRPRPGGTLRELDFALAVDPASALRLECLDLMGNRIVRLRFADETRHLRLAIRLAVETGAPADYVPFLEPGQARLPPDYPAAESAALTPYLAGPPAEPAVANLAGRLQGQAGADLLVFLERLNRWIYERITREIRPTGAPQTPAETLARGRGACRDQTVLFVALCRTAGLAARFVSGYQDRSAMETDRRYLHAWPEVYLPGAGWYGYDPTRGMAVSNGHVALAAALDPAGTLPVEGSYFGGASSRMGFALTIRAYEAVTEG</sequence>
<keyword evidence="3" id="KW-1185">Reference proteome</keyword>
<dbReference type="InterPro" id="IPR038765">
    <property type="entry name" value="Papain-like_cys_pep_sf"/>
</dbReference>
<dbReference type="OrthoDB" id="5438043at2"/>
<dbReference type="PANTHER" id="PTHR33490:SF1">
    <property type="entry name" value="SLL1233 PROTEIN"/>
    <property type="match status" value="1"/>
</dbReference>
<gene>
    <name evidence="2" type="ORF">THSYN_12585</name>
</gene>
<accession>A0A2K8U839</accession>
<proteinExistence type="predicted"/>
<reference evidence="2 3" key="1">
    <citation type="submission" date="2017-03" db="EMBL/GenBank/DDBJ databases">
        <title>Complete genome sequence of Candidatus 'Thiodictyon syntrophicum' sp. nov. strain Cad16T, a photolithoautotroph purple sulfur bacterium isolated from an alpine meromictic lake.</title>
        <authorList>
            <person name="Luedin S.M."/>
            <person name="Pothier J.F."/>
            <person name="Danza F."/>
            <person name="Storelli N."/>
            <person name="Wittwer M."/>
            <person name="Tonolla M."/>
        </authorList>
    </citation>
    <scope>NUCLEOTIDE SEQUENCE [LARGE SCALE GENOMIC DNA]</scope>
    <source>
        <strain evidence="2 3">Cad16T</strain>
    </source>
</reference>
<evidence type="ECO:0000313" key="3">
    <source>
        <dbReference type="Proteomes" id="UP000232638"/>
    </source>
</evidence>
<dbReference type="Pfam" id="PF08379">
    <property type="entry name" value="Bact_transglu_N"/>
    <property type="match status" value="1"/>
</dbReference>
<dbReference type="Proteomes" id="UP000232638">
    <property type="component" value="Chromosome"/>
</dbReference>
<dbReference type="InterPro" id="IPR002931">
    <property type="entry name" value="Transglutaminase-like"/>
</dbReference>
<dbReference type="SUPFAM" id="SSF54001">
    <property type="entry name" value="Cysteine proteinases"/>
    <property type="match status" value="1"/>
</dbReference>
<evidence type="ECO:0000259" key="1">
    <source>
        <dbReference type="SMART" id="SM00460"/>
    </source>
</evidence>
<dbReference type="SMART" id="SM00460">
    <property type="entry name" value="TGc"/>
    <property type="match status" value="1"/>
</dbReference>
<dbReference type="EMBL" id="CP020370">
    <property type="protein sequence ID" value="AUB81714.1"/>
    <property type="molecule type" value="Genomic_DNA"/>
</dbReference>
<name>A0A2K8U839_9GAMM</name>
<dbReference type="Pfam" id="PF01841">
    <property type="entry name" value="Transglut_core"/>
    <property type="match status" value="1"/>
</dbReference>
<organism evidence="2 3">
    <name type="scientific">Candidatus Thiodictyon syntrophicum</name>
    <dbReference type="NCBI Taxonomy" id="1166950"/>
    <lineage>
        <taxon>Bacteria</taxon>
        <taxon>Pseudomonadati</taxon>
        <taxon>Pseudomonadota</taxon>
        <taxon>Gammaproteobacteria</taxon>
        <taxon>Chromatiales</taxon>
        <taxon>Chromatiaceae</taxon>
        <taxon>Thiodictyon</taxon>
    </lineage>
</organism>
<feature type="domain" description="Transglutaminase-like" evidence="1">
    <location>
        <begin position="171"/>
        <end position="236"/>
    </location>
</feature>
<dbReference type="InterPro" id="IPR013589">
    <property type="entry name" value="Bac_transglu_N"/>
</dbReference>
<dbReference type="AlphaFoldDB" id="A0A2K8U839"/>
<evidence type="ECO:0000313" key="2">
    <source>
        <dbReference type="EMBL" id="AUB81714.1"/>
    </source>
</evidence>
<dbReference type="RefSeq" id="WP_100919471.1">
    <property type="nucleotide sequence ID" value="NZ_CP020370.1"/>
</dbReference>
<dbReference type="KEGG" id="tsy:THSYN_12585"/>
<dbReference type="PANTHER" id="PTHR33490">
    <property type="entry name" value="BLR5614 PROTEIN-RELATED"/>
    <property type="match status" value="1"/>
</dbReference>
<protein>
    <recommendedName>
        <fullName evidence="1">Transglutaminase-like domain-containing protein</fullName>
    </recommendedName>
</protein>